<evidence type="ECO:0000256" key="2">
    <source>
        <dbReference type="SAM" id="MobiDB-lite"/>
    </source>
</evidence>
<dbReference type="SMART" id="SM00263">
    <property type="entry name" value="LYZ1"/>
    <property type="match status" value="1"/>
</dbReference>
<evidence type="ECO:0000256" key="1">
    <source>
        <dbReference type="ARBA" id="ARBA00023157"/>
    </source>
</evidence>
<evidence type="ECO:0000259" key="4">
    <source>
        <dbReference type="PROSITE" id="PS00128"/>
    </source>
</evidence>
<keyword evidence="1" id="KW-1015">Disulfide bond</keyword>
<feature type="compositionally biased region" description="Basic and acidic residues" evidence="2">
    <location>
        <begin position="287"/>
        <end position="298"/>
    </location>
</feature>
<organism evidence="5 6">
    <name type="scientific">Channa striata</name>
    <name type="common">Snakehead murrel</name>
    <name type="synonym">Ophicephalus striatus</name>
    <dbReference type="NCBI Taxonomy" id="64152"/>
    <lineage>
        <taxon>Eukaryota</taxon>
        <taxon>Metazoa</taxon>
        <taxon>Chordata</taxon>
        <taxon>Craniata</taxon>
        <taxon>Vertebrata</taxon>
        <taxon>Euteleostomi</taxon>
        <taxon>Actinopterygii</taxon>
        <taxon>Neopterygii</taxon>
        <taxon>Teleostei</taxon>
        <taxon>Neoteleostei</taxon>
        <taxon>Acanthomorphata</taxon>
        <taxon>Anabantaria</taxon>
        <taxon>Anabantiformes</taxon>
        <taxon>Channoidei</taxon>
        <taxon>Channidae</taxon>
        <taxon>Channa</taxon>
    </lineage>
</organism>
<dbReference type="EMBL" id="JAUPFM010000021">
    <property type="protein sequence ID" value="KAK2817509.1"/>
    <property type="molecule type" value="Genomic_DNA"/>
</dbReference>
<feature type="compositionally biased region" description="Low complexity" evidence="2">
    <location>
        <begin position="77"/>
        <end position="279"/>
    </location>
</feature>
<keyword evidence="3" id="KW-0732">Signal</keyword>
<name>A0AA88J2C1_CHASR</name>
<protein>
    <recommendedName>
        <fullName evidence="4">Glycosyl hydrolases family 22 (GH22) domain-containing protein</fullName>
    </recommendedName>
</protein>
<dbReference type="PROSITE" id="PS00128">
    <property type="entry name" value="GLYCOSYL_HYDROL_F22_1"/>
    <property type="match status" value="1"/>
</dbReference>
<dbReference type="InterPro" id="IPR001916">
    <property type="entry name" value="Glyco_hydro_22"/>
</dbReference>
<evidence type="ECO:0000313" key="6">
    <source>
        <dbReference type="Proteomes" id="UP001187415"/>
    </source>
</evidence>
<feature type="signal peptide" evidence="3">
    <location>
        <begin position="1"/>
        <end position="21"/>
    </location>
</feature>
<dbReference type="PROSITE" id="PS51348">
    <property type="entry name" value="GLYCOSYL_HYDROL_F22_2"/>
    <property type="match status" value="1"/>
</dbReference>
<feature type="region of interest" description="Disordered" evidence="2">
    <location>
        <begin position="75"/>
        <end position="298"/>
    </location>
</feature>
<dbReference type="PANTHER" id="PTHR11407">
    <property type="entry name" value="LYSOZYME C"/>
    <property type="match status" value="1"/>
</dbReference>
<dbReference type="Proteomes" id="UP001187415">
    <property type="component" value="Unassembled WGS sequence"/>
</dbReference>
<dbReference type="Pfam" id="PF00062">
    <property type="entry name" value="Lys"/>
    <property type="match status" value="1"/>
</dbReference>
<dbReference type="AlphaFoldDB" id="A0AA88J2C1"/>
<evidence type="ECO:0000313" key="5">
    <source>
        <dbReference type="EMBL" id="KAK2817509.1"/>
    </source>
</evidence>
<sequence length="417" mass="46149">MKLGLLVVLAVAASVPSLSEGRIVSKCELREKLDRAISLPRKLQKYKENILATVICELNSRSRLNTGLVNVFGNRKTTTARPTTQTTTTTTEATTTTTTEPTTTTTEPTTTTLEPTTTEPTTTTITETTTEATTTEPTTTTTEPTTTEPTTTTLEPTTTEPTTTTITETTTEATTTEPTTTTTEPTTTEPTTTEPTTTEPTTTTTTETTTEPTTTTTEPTTTEPTTTTTEPTTTTTEPTTAEPTTTATTETTTEPTTTTITETTTETTTMETTTETTTPLVRRKRDVRPNKKETESLDRSLKELLKKVEDEFDEKELEEDNKRTGNEDKDGKEGWKRNRGEPWTLGLYGIFQLSDSHFCDSGYRWSRNECRTDCSAFIDDDITDDIACLVKTNYWWHLLRTASPSCFNTWNFFKGCK</sequence>
<feature type="domain" description="Glycosyl hydrolases family 22 (GH22)" evidence="4">
    <location>
        <begin position="370"/>
        <end position="388"/>
    </location>
</feature>
<accession>A0AA88J2C1</accession>
<proteinExistence type="predicted"/>
<reference evidence="5" key="1">
    <citation type="submission" date="2023-07" db="EMBL/GenBank/DDBJ databases">
        <title>Chromosome-level Genome Assembly of Striped Snakehead (Channa striata).</title>
        <authorList>
            <person name="Liu H."/>
        </authorList>
    </citation>
    <scope>NUCLEOTIDE SEQUENCE</scope>
    <source>
        <strain evidence="5">Gz</strain>
        <tissue evidence="5">Muscle</tissue>
    </source>
</reference>
<evidence type="ECO:0000256" key="3">
    <source>
        <dbReference type="SAM" id="SignalP"/>
    </source>
</evidence>
<dbReference type="SUPFAM" id="SSF53955">
    <property type="entry name" value="Lysozyme-like"/>
    <property type="match status" value="1"/>
</dbReference>
<dbReference type="InterPro" id="IPR023346">
    <property type="entry name" value="Lysozyme-like_dom_sf"/>
</dbReference>
<feature type="region of interest" description="Disordered" evidence="2">
    <location>
        <begin position="312"/>
        <end position="336"/>
    </location>
</feature>
<comment type="caution">
    <text evidence="5">The sequence shown here is derived from an EMBL/GenBank/DDBJ whole genome shotgun (WGS) entry which is preliminary data.</text>
</comment>
<gene>
    <name evidence="5" type="ORF">Q5P01_025700</name>
</gene>
<feature type="chain" id="PRO_5041686246" description="Glycosyl hydrolases family 22 (GH22) domain-containing protein" evidence="3">
    <location>
        <begin position="22"/>
        <end position="417"/>
    </location>
</feature>
<feature type="compositionally biased region" description="Basic and acidic residues" evidence="2">
    <location>
        <begin position="320"/>
        <end position="336"/>
    </location>
</feature>
<dbReference type="PANTHER" id="PTHR11407:SF69">
    <property type="entry name" value="LYSOZYME C, MILK ISOZYME"/>
    <property type="match status" value="1"/>
</dbReference>
<keyword evidence="6" id="KW-1185">Reference proteome</keyword>
<dbReference type="GO" id="GO:0003796">
    <property type="term" value="F:lysozyme activity"/>
    <property type="evidence" value="ECO:0007669"/>
    <property type="project" value="TreeGrafter"/>
</dbReference>
<dbReference type="Gene3D" id="1.10.530.10">
    <property type="match status" value="2"/>
</dbReference>
<dbReference type="InterPro" id="IPR019799">
    <property type="entry name" value="Glyco_hydro_22_CS"/>
</dbReference>